<sequence>MKTALLFLAFLVQTAHSSNYTRAETVHIFNSWRSLIAKREPLTNMNQLVYNSDLEKAIYAQLALTGGCPDSQMIVAKTDSKIDIEIHLNVDLVKK</sequence>
<evidence type="ECO:0008006" key="4">
    <source>
        <dbReference type="Google" id="ProtNLM"/>
    </source>
</evidence>
<reference evidence="3" key="1">
    <citation type="submission" date="2017-10" db="EMBL/GenBank/DDBJ databases">
        <title>Rapid genome shrinkage in a self-fertile nematode reveals novel sperm competition proteins.</title>
        <authorList>
            <person name="Yin D."/>
            <person name="Schwarz E.M."/>
            <person name="Thomas C.G."/>
            <person name="Felde R.L."/>
            <person name="Korf I.F."/>
            <person name="Cutter A.D."/>
            <person name="Schartner C.M."/>
            <person name="Ralston E.J."/>
            <person name="Meyer B.J."/>
            <person name="Haag E.S."/>
        </authorList>
    </citation>
    <scope>NUCLEOTIDE SEQUENCE [LARGE SCALE GENOMIC DNA]</scope>
    <source>
        <strain evidence="3">JU1422</strain>
    </source>
</reference>
<evidence type="ECO:0000256" key="1">
    <source>
        <dbReference type="SAM" id="SignalP"/>
    </source>
</evidence>
<dbReference type="SUPFAM" id="SSF55797">
    <property type="entry name" value="PR-1-like"/>
    <property type="match status" value="1"/>
</dbReference>
<feature type="signal peptide" evidence="1">
    <location>
        <begin position="1"/>
        <end position="17"/>
    </location>
</feature>
<organism evidence="2 3">
    <name type="scientific">Caenorhabditis nigoni</name>
    <dbReference type="NCBI Taxonomy" id="1611254"/>
    <lineage>
        <taxon>Eukaryota</taxon>
        <taxon>Metazoa</taxon>
        <taxon>Ecdysozoa</taxon>
        <taxon>Nematoda</taxon>
        <taxon>Chromadorea</taxon>
        <taxon>Rhabditida</taxon>
        <taxon>Rhabditina</taxon>
        <taxon>Rhabditomorpha</taxon>
        <taxon>Rhabditoidea</taxon>
        <taxon>Rhabditidae</taxon>
        <taxon>Peloderinae</taxon>
        <taxon>Caenorhabditis</taxon>
    </lineage>
</organism>
<comment type="caution">
    <text evidence="2">The sequence shown here is derived from an EMBL/GenBank/DDBJ whole genome shotgun (WGS) entry which is preliminary data.</text>
</comment>
<name>A0A2G5SHA3_9PELO</name>
<dbReference type="AlphaFoldDB" id="A0A2G5SHA3"/>
<keyword evidence="1" id="KW-0732">Signal</keyword>
<protein>
    <recommendedName>
        <fullName evidence="4">Cathepsin propeptide inhibitor domain-containing protein</fullName>
    </recommendedName>
</protein>
<dbReference type="Proteomes" id="UP000230233">
    <property type="component" value="Unassembled WGS sequence"/>
</dbReference>
<accession>A0A2G5SHA3</accession>
<proteinExistence type="predicted"/>
<dbReference type="InterPro" id="IPR035940">
    <property type="entry name" value="CAP_sf"/>
</dbReference>
<dbReference type="OrthoDB" id="5907387at2759"/>
<feature type="chain" id="PRO_5013855356" description="Cathepsin propeptide inhibitor domain-containing protein" evidence="1">
    <location>
        <begin position="18"/>
        <end position="95"/>
    </location>
</feature>
<gene>
    <name evidence="2" type="ORF">B9Z55_026751</name>
</gene>
<evidence type="ECO:0000313" key="3">
    <source>
        <dbReference type="Proteomes" id="UP000230233"/>
    </source>
</evidence>
<keyword evidence="3" id="KW-1185">Reference proteome</keyword>
<dbReference type="EMBL" id="PDUG01000007">
    <property type="protein sequence ID" value="PIC14430.1"/>
    <property type="molecule type" value="Genomic_DNA"/>
</dbReference>
<evidence type="ECO:0000313" key="2">
    <source>
        <dbReference type="EMBL" id="PIC14430.1"/>
    </source>
</evidence>